<feature type="region of interest" description="Disordered" evidence="1">
    <location>
        <begin position="457"/>
        <end position="550"/>
    </location>
</feature>
<dbReference type="KEGG" id="bbes:BESB_029110"/>
<feature type="compositionally biased region" description="Polar residues" evidence="1">
    <location>
        <begin position="1251"/>
        <end position="1262"/>
    </location>
</feature>
<feature type="compositionally biased region" description="Basic and acidic residues" evidence="1">
    <location>
        <begin position="932"/>
        <end position="942"/>
    </location>
</feature>
<feature type="compositionally biased region" description="Low complexity" evidence="1">
    <location>
        <begin position="1360"/>
        <end position="1371"/>
    </location>
</feature>
<dbReference type="VEuPathDB" id="ToxoDB:BESB_029110"/>
<feature type="region of interest" description="Disordered" evidence="1">
    <location>
        <begin position="808"/>
        <end position="958"/>
    </location>
</feature>
<feature type="compositionally biased region" description="Low complexity" evidence="1">
    <location>
        <begin position="1799"/>
        <end position="1815"/>
    </location>
</feature>
<evidence type="ECO:0000313" key="2">
    <source>
        <dbReference type="EMBL" id="PFH31476.1"/>
    </source>
</evidence>
<feature type="compositionally biased region" description="Polar residues" evidence="1">
    <location>
        <begin position="700"/>
        <end position="711"/>
    </location>
</feature>
<feature type="region of interest" description="Disordered" evidence="1">
    <location>
        <begin position="1288"/>
        <end position="1311"/>
    </location>
</feature>
<proteinExistence type="predicted"/>
<feature type="compositionally biased region" description="Low complexity" evidence="1">
    <location>
        <begin position="1664"/>
        <end position="1674"/>
    </location>
</feature>
<feature type="compositionally biased region" description="Low complexity" evidence="1">
    <location>
        <begin position="541"/>
        <end position="550"/>
    </location>
</feature>
<comment type="caution">
    <text evidence="2">The sequence shown here is derived from an EMBL/GenBank/DDBJ whole genome shotgun (WGS) entry which is preliminary data.</text>
</comment>
<organism evidence="2 3">
    <name type="scientific">Besnoitia besnoiti</name>
    <name type="common">Apicomplexan protozoan</name>
    <dbReference type="NCBI Taxonomy" id="94643"/>
    <lineage>
        <taxon>Eukaryota</taxon>
        <taxon>Sar</taxon>
        <taxon>Alveolata</taxon>
        <taxon>Apicomplexa</taxon>
        <taxon>Conoidasida</taxon>
        <taxon>Coccidia</taxon>
        <taxon>Eucoccidiorida</taxon>
        <taxon>Eimeriorina</taxon>
        <taxon>Sarcocystidae</taxon>
        <taxon>Besnoitia</taxon>
    </lineage>
</organism>
<feature type="compositionally biased region" description="Polar residues" evidence="1">
    <location>
        <begin position="1063"/>
        <end position="1076"/>
    </location>
</feature>
<dbReference type="OrthoDB" id="330873at2759"/>
<sequence>MPAIVQASLSGDKQPRVENQVQARAELIAEKQRPHGAEASSSTIGKLGCDVPSLRRDVDGVVNHITHRAHATIFESKVGLPAFYAESKRQTPMKGFSTRTGIPALAPAASRGRSVFRKQRGTAPSMPPERKAAVAGKVDTGLHSPTTVKGCVGPQQVHRKANRFVGKIRLEAQRSAAPLTGKVEPRQPVASGNGSPAPYQAKMILQDLNSVLQKLSAVSVFDNGIYPLEIGLPPCSYPGSSSEQCPMSLATLPLQLNWRSQLLPPPWATRPEKLELNGPNGPASSPRGVNGSPARKLSRLPSTKHCQHAAVRRISGFPSATAAPTETAKVSTTATRSRIPGRLSRAVAEEGTRSRDRILRGGAPPAAPPHAACAHVPPVDEVVEPQNLIEADTALNLHCPDDDWDSVVKMHAYWPFSPEPSLPAFSVLSEPTVAIQSSTTDRPLYFSHLLPGPVDLPHRISPTAEAPPCGRGKPDAAALDSAGGNEASLRKGRQALALPPQGHSVNSGGRCPWHGSGKRQAEDGKKAVGDRLGPSALPRRTLSQSSGQTLQQRAYSHFSQSGLPQPVARIVRTFSGTFLTAAPSGGAVGRRARSNRRTVSASSRGSLRHPGRAAWRTASADGKRMAGSQRPEGLSPAPASAAGRRWGSVDGRRRGGPHKRCRRCEACDPTAVSGSVALWDRHGKPSTGSLARTENDPAEASNSRLQPNGPDSSLFALRLAGGSTLKGASRGARIIPDRVDEEHREGSPALKAAAVPQGTAPTVESAPEQGEHRPATADPRALISVPTLDTVKEALGLWLQTQLILSGSANDDERTSRSSKGTSHSAESPGDAVNGNVGPTRASEGAVSHVESNSAPGDLPNQRGVRDVETTPEHQVASVPRAAADGGGPTPAQATMRDDLHWHDAEKSTNGIPPSSYLHEVTKRGGGAVGSPRDKESPDRGQAHALAASDIGSRSRATRQQEAWFTNVADAGLETSCQREGEERLTSHCQRSLRRAAELNSEERPLSSPAASSLLPCAMADNARRASGGPLKTACVERSCSPVNRLPPFRKERAVSPILFHTPSWQSTDPARSPSTAARGVLAHPEGGAGPQRHAGQSAALPQPTPVDALSPRPLAAEAAAADAARGSSLLPAREQLVTRKRGSSPVHPDRKTCCLAQNVSQEQCVAPDALCASVDLQRFRRTCTGIQVMAGPTAWSAASSPESRAQAVDRSVGPTTSGSLFSPCSSRGSVGAEGASASPGCSPPTGRAAASQQVRHLQDANSHADPLPIWGQHSRIQGSSECRGLSPVMRTDRGSSPIGLPNVGKTHGDPSYRRVRERIIWSPQLCLTEPQSVAESSTGSVSSGEVLEDSTNGVLAYFSRSPRSPTGSRGNQRPGNEPARAPFLPCSRASRTYGDSQQPAFAYLPTAELLGASRRETSRYEPTAEQERHGQLEMSPAPPVPRRTFGASFSGQRQVLLLLSDGRLAPARGADDLPGLLSPGEVVDEAWQPHAESRLLATGASVEDLNSLSPGEIVAASPPATSRSDCREAIVPSAFTSPDLSEFASNDEIQSSPEQPPTPAPLADYRGRLPCRMSPAASPTESDAEKGTCGVPSSVSISASRCPRSPVPAREIARQSPVGVRRGAARASTPESTHERNSKHGHATPAKRAEVGGRLAGVPQPRDAGLGTTGAADTGERAPVLPRTPTEFCSEDATQTKEEGQYAPSEPGLSSEYSAAASLCSAPSPPRRSSPPLPPHAADEAAVSSPHTPSSEAELQFSCRPQASGLRKMRPGPPLRPRPGAAFATESSGLCADPRIGASISSSAAPEALSPSTPTLSPQKLPFPSLLSPTAAEADASCPGEESSGDAGRPPESFEMTCSCPVPGWC</sequence>
<feature type="compositionally biased region" description="Basic and acidic residues" evidence="1">
    <location>
        <begin position="519"/>
        <end position="529"/>
    </location>
</feature>
<feature type="region of interest" description="Disordered" evidence="1">
    <location>
        <begin position="269"/>
        <end position="303"/>
    </location>
</feature>
<feature type="region of interest" description="Disordered" evidence="1">
    <location>
        <begin position="1358"/>
        <end position="1392"/>
    </location>
</feature>
<feature type="region of interest" description="Disordered" evidence="1">
    <location>
        <begin position="1418"/>
        <end position="1440"/>
    </location>
</feature>
<dbReference type="RefSeq" id="XP_029215485.1">
    <property type="nucleotide sequence ID" value="XM_029361585.1"/>
</dbReference>
<feature type="region of interest" description="Disordered" evidence="1">
    <location>
        <begin position="1123"/>
        <end position="1150"/>
    </location>
</feature>
<dbReference type="Proteomes" id="UP000224006">
    <property type="component" value="Unassembled WGS sequence"/>
</dbReference>
<feature type="region of interest" description="Disordered" evidence="1">
    <location>
        <begin position="1061"/>
        <end position="1110"/>
    </location>
</feature>
<feature type="compositionally biased region" description="Basic and acidic residues" evidence="1">
    <location>
        <begin position="896"/>
        <end position="907"/>
    </location>
</feature>
<name>A0A2A9M6G6_BESBE</name>
<accession>A0A2A9M6G6</accession>
<evidence type="ECO:0000256" key="1">
    <source>
        <dbReference type="SAM" id="MobiDB-lite"/>
    </source>
</evidence>
<feature type="compositionally biased region" description="Polar residues" evidence="1">
    <location>
        <begin position="1538"/>
        <end position="1554"/>
    </location>
</feature>
<evidence type="ECO:0000313" key="3">
    <source>
        <dbReference type="Proteomes" id="UP000224006"/>
    </source>
</evidence>
<reference evidence="2 3" key="1">
    <citation type="submission" date="2017-09" db="EMBL/GenBank/DDBJ databases">
        <title>Genome sequencing of Besnoitia besnoiti strain Bb-Ger1.</title>
        <authorList>
            <person name="Schares G."/>
            <person name="Venepally P."/>
            <person name="Lorenzi H.A."/>
        </authorList>
    </citation>
    <scope>NUCLEOTIDE SEQUENCE [LARGE SCALE GENOMIC DNA]</scope>
    <source>
        <strain evidence="2 3">Bb-Ger1</strain>
    </source>
</reference>
<feature type="compositionally biased region" description="Basic and acidic residues" evidence="1">
    <location>
        <begin position="735"/>
        <end position="746"/>
    </location>
</feature>
<keyword evidence="3" id="KW-1185">Reference proteome</keyword>
<feature type="region of interest" description="Disordered" evidence="1">
    <location>
        <begin position="1194"/>
        <end position="1266"/>
    </location>
</feature>
<feature type="region of interest" description="Disordered" evidence="1">
    <location>
        <begin position="108"/>
        <end position="131"/>
    </location>
</feature>
<dbReference type="EMBL" id="NWUJ01000015">
    <property type="protein sequence ID" value="PFH31476.1"/>
    <property type="molecule type" value="Genomic_DNA"/>
</dbReference>
<feature type="compositionally biased region" description="Pro residues" evidence="1">
    <location>
        <begin position="1724"/>
        <end position="1736"/>
    </location>
</feature>
<feature type="compositionally biased region" description="Polar residues" evidence="1">
    <location>
        <begin position="1214"/>
        <end position="1229"/>
    </location>
</feature>
<dbReference type="GeneID" id="40307963"/>
<feature type="region of interest" description="Disordered" evidence="1">
    <location>
        <begin position="728"/>
        <end position="780"/>
    </location>
</feature>
<protein>
    <submittedName>
        <fullName evidence="2">Uncharacterized protein</fullName>
    </submittedName>
</protein>
<feature type="region of interest" description="Disordered" evidence="1">
    <location>
        <begin position="679"/>
        <end position="713"/>
    </location>
</feature>
<feature type="region of interest" description="Disordered" evidence="1">
    <location>
        <begin position="1538"/>
        <end position="1857"/>
    </location>
</feature>
<gene>
    <name evidence="2" type="ORF">BESB_029110</name>
</gene>
<feature type="region of interest" description="Disordered" evidence="1">
    <location>
        <begin position="584"/>
        <end position="660"/>
    </location>
</feature>